<accession>A0A2K3PHZ9</accession>
<dbReference type="ExpressionAtlas" id="A0A2K3PHZ9">
    <property type="expression patterns" value="baseline"/>
</dbReference>
<evidence type="ECO:0000256" key="2">
    <source>
        <dbReference type="SAM" id="Phobius"/>
    </source>
</evidence>
<feature type="region of interest" description="Disordered" evidence="1">
    <location>
        <begin position="78"/>
        <end position="111"/>
    </location>
</feature>
<evidence type="ECO:0000256" key="1">
    <source>
        <dbReference type="SAM" id="MobiDB-lite"/>
    </source>
</evidence>
<sequence length="220" mass="24464">MTFIDRKTNGQFPGRKKRETHGIRPMRTEISEMYEVARALSLIFLRLGFGGLAALAIGFIVRALFSAEEMPLWVSPGSDAGSEASVNQEQPSRPAAPIDGSASTSSSVDQPAPAGKPYIALLQLEGERKRILDEIVHFVEKKLEDPRQPQGPIYEQALRLVWYELEIDDKTNQDELQQWSNSLRENPGKYKSIFGFYKPGGIFYEGNTPPGPFRGAAGCF</sequence>
<feature type="transmembrane region" description="Helical" evidence="2">
    <location>
        <begin position="43"/>
        <end position="65"/>
    </location>
</feature>
<protein>
    <submittedName>
        <fullName evidence="3">Succinate dehydrogenase subunit 3</fullName>
    </submittedName>
</protein>
<proteinExistence type="predicted"/>
<keyword evidence="2" id="KW-1133">Transmembrane helix</keyword>
<reference evidence="3 4" key="2">
    <citation type="journal article" date="2017" name="Front. Plant Sci.">
        <title>Gene Classification and Mining of Molecular Markers Useful in Red Clover (Trifolium pratense) Breeding.</title>
        <authorList>
            <person name="Istvanek J."/>
            <person name="Dluhosova J."/>
            <person name="Dluhos P."/>
            <person name="Patkova L."/>
            <person name="Nedelnik J."/>
            <person name="Repkova J."/>
        </authorList>
    </citation>
    <scope>NUCLEOTIDE SEQUENCE [LARGE SCALE GENOMIC DNA]</scope>
    <source>
        <strain evidence="4">cv. Tatra</strain>
        <tissue evidence="3">Young leaves</tissue>
    </source>
</reference>
<dbReference type="AlphaFoldDB" id="A0A2K3PHZ9"/>
<dbReference type="EMBL" id="ASHM01007236">
    <property type="protein sequence ID" value="PNY14920.1"/>
    <property type="molecule type" value="Genomic_DNA"/>
</dbReference>
<organism evidence="3 4">
    <name type="scientific">Trifolium pratense</name>
    <name type="common">Red clover</name>
    <dbReference type="NCBI Taxonomy" id="57577"/>
    <lineage>
        <taxon>Eukaryota</taxon>
        <taxon>Viridiplantae</taxon>
        <taxon>Streptophyta</taxon>
        <taxon>Embryophyta</taxon>
        <taxon>Tracheophyta</taxon>
        <taxon>Spermatophyta</taxon>
        <taxon>Magnoliopsida</taxon>
        <taxon>eudicotyledons</taxon>
        <taxon>Gunneridae</taxon>
        <taxon>Pentapetalae</taxon>
        <taxon>rosids</taxon>
        <taxon>fabids</taxon>
        <taxon>Fabales</taxon>
        <taxon>Fabaceae</taxon>
        <taxon>Papilionoideae</taxon>
        <taxon>50 kb inversion clade</taxon>
        <taxon>NPAAA clade</taxon>
        <taxon>Hologalegina</taxon>
        <taxon>IRL clade</taxon>
        <taxon>Trifolieae</taxon>
        <taxon>Trifolium</taxon>
    </lineage>
</organism>
<gene>
    <name evidence="3" type="ORF">L195_g011609</name>
</gene>
<dbReference type="Proteomes" id="UP000236291">
    <property type="component" value="Unassembled WGS sequence"/>
</dbReference>
<name>A0A2K3PHZ9_TRIPR</name>
<comment type="caution">
    <text evidence="3">The sequence shown here is derived from an EMBL/GenBank/DDBJ whole genome shotgun (WGS) entry which is preliminary data.</text>
</comment>
<keyword evidence="2" id="KW-0472">Membrane</keyword>
<evidence type="ECO:0000313" key="4">
    <source>
        <dbReference type="Proteomes" id="UP000236291"/>
    </source>
</evidence>
<evidence type="ECO:0000313" key="3">
    <source>
        <dbReference type="EMBL" id="PNY14920.1"/>
    </source>
</evidence>
<feature type="region of interest" description="Disordered" evidence="1">
    <location>
        <begin position="1"/>
        <end position="21"/>
    </location>
</feature>
<keyword evidence="2" id="KW-0812">Transmembrane</keyword>
<reference evidence="3 4" key="1">
    <citation type="journal article" date="2014" name="Am. J. Bot.">
        <title>Genome assembly and annotation for red clover (Trifolium pratense; Fabaceae).</title>
        <authorList>
            <person name="Istvanek J."/>
            <person name="Jaros M."/>
            <person name="Krenek A."/>
            <person name="Repkova J."/>
        </authorList>
    </citation>
    <scope>NUCLEOTIDE SEQUENCE [LARGE SCALE GENOMIC DNA]</scope>
    <source>
        <strain evidence="4">cv. Tatra</strain>
        <tissue evidence="3">Young leaves</tissue>
    </source>
</reference>